<evidence type="ECO:0000256" key="2">
    <source>
        <dbReference type="ARBA" id="ARBA00011974"/>
    </source>
</evidence>
<evidence type="ECO:0000256" key="5">
    <source>
        <dbReference type="ARBA" id="ARBA00023167"/>
    </source>
</evidence>
<comment type="pathway">
    <text evidence="1">Amino-acid biosynthesis; L-methionine biosynthesis via salvage pathway; S-methyl-5-thio-alpha-D-ribose 1-phosphate from S-methyl-5'-thioadenosine (hydrolase route): step 1/2.</text>
</comment>
<dbReference type="AlphaFoldDB" id="A0A512DJM6"/>
<proteinExistence type="predicted"/>
<evidence type="ECO:0000256" key="4">
    <source>
        <dbReference type="ARBA" id="ARBA00022801"/>
    </source>
</evidence>
<dbReference type="NCBIfam" id="NF004079">
    <property type="entry name" value="PRK05584.1"/>
    <property type="match status" value="1"/>
</dbReference>
<dbReference type="Pfam" id="PF01048">
    <property type="entry name" value="PNP_UDP_1"/>
    <property type="match status" value="1"/>
</dbReference>
<dbReference type="EMBL" id="BJYZ01000003">
    <property type="protein sequence ID" value="GEO36635.1"/>
    <property type="molecule type" value="Genomic_DNA"/>
</dbReference>
<keyword evidence="4" id="KW-0378">Hydrolase</keyword>
<keyword evidence="3" id="KW-0028">Amino-acid biosynthesis</keyword>
<dbReference type="GO" id="GO:0005829">
    <property type="term" value="C:cytosol"/>
    <property type="evidence" value="ECO:0007669"/>
    <property type="project" value="TreeGrafter"/>
</dbReference>
<accession>A0A512DJM6</accession>
<dbReference type="InterPro" id="IPR035994">
    <property type="entry name" value="Nucleoside_phosphorylase_sf"/>
</dbReference>
<dbReference type="GO" id="GO:0008930">
    <property type="term" value="F:methylthioadenosine nucleosidase activity"/>
    <property type="evidence" value="ECO:0007669"/>
    <property type="project" value="InterPro"/>
</dbReference>
<keyword evidence="5" id="KW-0486">Methionine biosynthesis</keyword>
<dbReference type="OrthoDB" id="6677713at2"/>
<dbReference type="GO" id="GO:0019509">
    <property type="term" value="P:L-methionine salvage from methylthioadenosine"/>
    <property type="evidence" value="ECO:0007669"/>
    <property type="project" value="UniProtKB-UniPathway"/>
</dbReference>
<dbReference type="GO" id="GO:0008782">
    <property type="term" value="F:adenosylhomocysteine nucleosidase activity"/>
    <property type="evidence" value="ECO:0007669"/>
    <property type="project" value="UniProtKB-EC"/>
</dbReference>
<protein>
    <recommendedName>
        <fullName evidence="2">adenosylhomocysteine nucleosidase</fullName>
        <ecNumber evidence="2">3.2.2.9</ecNumber>
    </recommendedName>
</protein>
<feature type="domain" description="Nucleoside phosphorylase" evidence="6">
    <location>
        <begin position="6"/>
        <end position="252"/>
    </location>
</feature>
<evidence type="ECO:0000256" key="3">
    <source>
        <dbReference type="ARBA" id="ARBA00022605"/>
    </source>
</evidence>
<dbReference type="CDD" id="cd09008">
    <property type="entry name" value="MTAN"/>
    <property type="match status" value="1"/>
</dbReference>
<evidence type="ECO:0000313" key="8">
    <source>
        <dbReference type="Proteomes" id="UP000321523"/>
    </source>
</evidence>
<comment type="caution">
    <text evidence="7">The sequence shown here is derived from an EMBL/GenBank/DDBJ whole genome shotgun (WGS) entry which is preliminary data.</text>
</comment>
<gene>
    <name evidence="7" type="primary">mtnN</name>
    <name evidence="7" type="ORF">SAE02_07830</name>
</gene>
<dbReference type="GO" id="GO:0019284">
    <property type="term" value="P:L-methionine salvage from S-adenosylmethionine"/>
    <property type="evidence" value="ECO:0007669"/>
    <property type="project" value="TreeGrafter"/>
</dbReference>
<evidence type="ECO:0000259" key="6">
    <source>
        <dbReference type="Pfam" id="PF01048"/>
    </source>
</evidence>
<evidence type="ECO:0000256" key="1">
    <source>
        <dbReference type="ARBA" id="ARBA00004945"/>
    </source>
</evidence>
<dbReference type="PANTHER" id="PTHR46832:SF1">
    <property type="entry name" value="5'-METHYLTHIOADENOSINE_S-ADENOSYLHOMOCYSTEINE NUCLEOSIDASE"/>
    <property type="match status" value="1"/>
</dbReference>
<dbReference type="InterPro" id="IPR010049">
    <property type="entry name" value="MTA_SAH_Nsdase"/>
</dbReference>
<dbReference type="PANTHER" id="PTHR46832">
    <property type="entry name" value="5'-METHYLTHIOADENOSINE/S-ADENOSYLHOMOCYSTEINE NUCLEOSIDASE"/>
    <property type="match status" value="1"/>
</dbReference>
<dbReference type="NCBIfam" id="TIGR01704">
    <property type="entry name" value="MTA_SAH-Nsdase"/>
    <property type="match status" value="1"/>
</dbReference>
<dbReference type="GO" id="GO:0009164">
    <property type="term" value="P:nucleoside catabolic process"/>
    <property type="evidence" value="ECO:0007669"/>
    <property type="project" value="InterPro"/>
</dbReference>
<keyword evidence="8" id="KW-1185">Reference proteome</keyword>
<dbReference type="InterPro" id="IPR000845">
    <property type="entry name" value="Nucleoside_phosphorylase_d"/>
</dbReference>
<dbReference type="Proteomes" id="UP000321523">
    <property type="component" value="Unassembled WGS sequence"/>
</dbReference>
<dbReference type="Gene3D" id="3.40.50.1580">
    <property type="entry name" value="Nucleoside phosphorylase domain"/>
    <property type="match status" value="1"/>
</dbReference>
<reference evidence="7 8" key="1">
    <citation type="submission" date="2019-07" db="EMBL/GenBank/DDBJ databases">
        <title>Whole genome shotgun sequence of Skermanella aerolata NBRC 106429.</title>
        <authorList>
            <person name="Hosoyama A."/>
            <person name="Uohara A."/>
            <person name="Ohji S."/>
            <person name="Ichikawa N."/>
        </authorList>
    </citation>
    <scope>NUCLEOTIDE SEQUENCE [LARGE SCALE GENOMIC DNA]</scope>
    <source>
        <strain evidence="7 8">NBRC 106429</strain>
    </source>
</reference>
<sequence>MTTRPLGLICAIPDEIAHFGASFTETSTRTLAGLTFREGTLEGRPAVMVESGIGKVNAAVVATLLAEVFGCHALLFSGVAGGLDPALGIGDVVIATRLVQHDYGALVEGRIRTYQPGIPPLPGFNETHGYALGAGLDAKVRASLKGIALPPFDAKATGAEPRVPAIHFGTVLTGDTFLNCEETRERLHREFGGALAIEMEGAAVAQVAERYGIPSLVVRSLSDLAGAESHMDFASFCGAAAEGAAVLIRRLVTVV</sequence>
<evidence type="ECO:0000313" key="7">
    <source>
        <dbReference type="EMBL" id="GEO36635.1"/>
    </source>
</evidence>
<dbReference type="SUPFAM" id="SSF53167">
    <property type="entry name" value="Purine and uridine phosphorylases"/>
    <property type="match status" value="1"/>
</dbReference>
<dbReference type="EC" id="3.2.2.9" evidence="2"/>
<name>A0A512DJM6_9PROT</name>
<dbReference type="UniPathway" id="UPA00904">
    <property type="reaction ID" value="UER00871"/>
</dbReference>
<organism evidence="7 8">
    <name type="scientific">Skermanella aerolata</name>
    <dbReference type="NCBI Taxonomy" id="393310"/>
    <lineage>
        <taxon>Bacteria</taxon>
        <taxon>Pseudomonadati</taxon>
        <taxon>Pseudomonadota</taxon>
        <taxon>Alphaproteobacteria</taxon>
        <taxon>Rhodospirillales</taxon>
        <taxon>Azospirillaceae</taxon>
        <taxon>Skermanella</taxon>
    </lineage>
</organism>
<dbReference type="RefSeq" id="WP_044426296.1">
    <property type="nucleotide sequence ID" value="NZ_BJYZ01000003.1"/>
</dbReference>